<feature type="transmembrane region" description="Helical" evidence="1">
    <location>
        <begin position="304"/>
        <end position="321"/>
    </location>
</feature>
<dbReference type="EMBL" id="CP150637">
    <property type="protein sequence ID" value="WZW88803.1"/>
    <property type="molecule type" value="Genomic_DNA"/>
</dbReference>
<feature type="transmembrane region" description="Helical" evidence="1">
    <location>
        <begin position="245"/>
        <end position="265"/>
    </location>
</feature>
<accession>A0ABZ3C3S0</accession>
<feature type="transmembrane region" description="Helical" evidence="1">
    <location>
        <begin position="362"/>
        <end position="380"/>
    </location>
</feature>
<gene>
    <name evidence="2" type="ORF">WMO13_05270</name>
</gene>
<keyword evidence="3" id="KW-1185">Reference proteome</keyword>
<feature type="transmembrane region" description="Helical" evidence="1">
    <location>
        <begin position="25"/>
        <end position="44"/>
    </location>
</feature>
<feature type="transmembrane region" description="Helical" evidence="1">
    <location>
        <begin position="333"/>
        <end position="355"/>
    </location>
</feature>
<dbReference type="RefSeq" id="WP_270049132.1">
    <property type="nucleotide sequence ID" value="NZ_CP150637.1"/>
</dbReference>
<keyword evidence="1" id="KW-1133">Transmembrane helix</keyword>
<evidence type="ECO:0008006" key="4">
    <source>
        <dbReference type="Google" id="ProtNLM"/>
    </source>
</evidence>
<keyword evidence="1" id="KW-0472">Membrane</keyword>
<feature type="transmembrane region" description="Helical" evidence="1">
    <location>
        <begin position="400"/>
        <end position="423"/>
    </location>
</feature>
<dbReference type="CDD" id="cd21416">
    <property type="entry name" value="HDC_protein"/>
    <property type="match status" value="1"/>
</dbReference>
<keyword evidence="1" id="KW-0812">Transmembrane</keyword>
<evidence type="ECO:0000313" key="2">
    <source>
        <dbReference type="EMBL" id="WZW88803.1"/>
    </source>
</evidence>
<name>A0ABZ3C3S0_9GAMM</name>
<feature type="transmembrane region" description="Helical" evidence="1">
    <location>
        <begin position="271"/>
        <end position="292"/>
    </location>
</feature>
<evidence type="ECO:0000256" key="1">
    <source>
        <dbReference type="SAM" id="Phobius"/>
    </source>
</evidence>
<reference evidence="2 3" key="1">
    <citation type="submission" date="2024-03" db="EMBL/GenBank/DDBJ databases">
        <title>Complete Genome Sequence and Annotation of Ignatzschineria larvae DSM 13226.</title>
        <authorList>
            <person name="Cantrell E."/>
            <person name="Burcham Z.M."/>
        </authorList>
    </citation>
    <scope>NUCLEOTIDE SEQUENCE [LARGE SCALE GENOMIC DNA]</scope>
    <source>
        <strain evidence="2 3">DSM 13226</strain>
    </source>
</reference>
<feature type="transmembrane region" description="Helical" evidence="1">
    <location>
        <begin position="75"/>
        <end position="100"/>
    </location>
</feature>
<feature type="transmembrane region" description="Helical" evidence="1">
    <location>
        <begin position="168"/>
        <end position="191"/>
    </location>
</feature>
<feature type="transmembrane region" description="Helical" evidence="1">
    <location>
        <begin position="51"/>
        <end position="69"/>
    </location>
</feature>
<dbReference type="InterPro" id="IPR049576">
    <property type="entry name" value="HDC-like"/>
</dbReference>
<feature type="transmembrane region" description="Helical" evidence="1">
    <location>
        <begin position="112"/>
        <end position="134"/>
    </location>
</feature>
<dbReference type="Proteomes" id="UP001449178">
    <property type="component" value="Chromosome"/>
</dbReference>
<evidence type="ECO:0000313" key="3">
    <source>
        <dbReference type="Proteomes" id="UP001449178"/>
    </source>
</evidence>
<proteinExistence type="predicted"/>
<protein>
    <recommendedName>
        <fullName evidence="4">Na+/glutamate symporter</fullName>
    </recommendedName>
</protein>
<organism evidence="2 3">
    <name type="scientific">Ignatzschineria larvae DSM 13226</name>
    <dbReference type="NCBI Taxonomy" id="1111732"/>
    <lineage>
        <taxon>Bacteria</taxon>
        <taxon>Pseudomonadati</taxon>
        <taxon>Pseudomonadota</taxon>
        <taxon>Gammaproteobacteria</taxon>
        <taxon>Cardiobacteriales</taxon>
        <taxon>Ignatzschineriaceae</taxon>
        <taxon>Ignatzschineria</taxon>
    </lineage>
</organism>
<sequence>MEEISQSDSFISQLGTLFLTPSPEMPQMLALVLIAGILYFGDYISIKTKAFIPSVFICAILFLLGYWSFFPRDLVARAGIPSVTAIMLIFFLIVNMGTLLSWREMATQWKTIVVSLVSIIGVIILSYAIGSLFFDPNLIIAGIPPLIGGVVSSIIMHDAALALGLEDVAVFALLIYVMQGFAGYSLTSLALKREGRRVLTLHRQGEWKKVDETLALEDLKKLAKESESDKPKLFSRMHDKYNTDYFKLFRIALVGLIAFTISKILREQVGIVVDQFVLALFLGVVAVAVGFLERQPLQKSNSMGLAMLGLMAFVFNGLNSASPEMLMRLFAPLIVLIALAVIGMLIASFIVAWCLKIQPMMAFSVALTALYGFPADYIITKEVVDHLTENEAERKVLMDHMLPPMLIGGFISVTIVSVILAGYMKGLLIAP</sequence>